<proteinExistence type="predicted"/>
<name>A0A8T2V3B6_CERRI</name>
<protein>
    <submittedName>
        <fullName evidence="2">Uncharacterized protein</fullName>
    </submittedName>
</protein>
<keyword evidence="3" id="KW-1185">Reference proteome</keyword>
<organism evidence="2 3">
    <name type="scientific">Ceratopteris richardii</name>
    <name type="common">Triangle waterfern</name>
    <dbReference type="NCBI Taxonomy" id="49495"/>
    <lineage>
        <taxon>Eukaryota</taxon>
        <taxon>Viridiplantae</taxon>
        <taxon>Streptophyta</taxon>
        <taxon>Embryophyta</taxon>
        <taxon>Tracheophyta</taxon>
        <taxon>Polypodiopsida</taxon>
        <taxon>Polypodiidae</taxon>
        <taxon>Polypodiales</taxon>
        <taxon>Pteridineae</taxon>
        <taxon>Pteridaceae</taxon>
        <taxon>Parkerioideae</taxon>
        <taxon>Ceratopteris</taxon>
    </lineage>
</organism>
<dbReference type="PANTHER" id="PTHR33676">
    <property type="entry name" value="COLD REGULATED PROTEIN 27"/>
    <property type="match status" value="1"/>
</dbReference>
<accession>A0A8T2V3B6</accession>
<dbReference type="AlphaFoldDB" id="A0A8T2V3B6"/>
<dbReference type="GO" id="GO:0042752">
    <property type="term" value="P:regulation of circadian rhythm"/>
    <property type="evidence" value="ECO:0007669"/>
    <property type="project" value="InterPro"/>
</dbReference>
<sequence>MIVDDFFVVYNFSLFQYSSLPWIQSWGCSNSLDTTWTDSKHSSYLDFMEANFVQNMYARCYCEEDLCGGVPYQHSHGLLHQGQNQSIETVEENDYYSAESTNRSQRMMQIAMYDFGKWNWRNVMGLKSPTASTRILLENPWVQHFRAGYSPTRSQVCTSSKNDGAKGIKRSRSGIPPAPGPLHSHQMGHNITGTTLIFCQVPHYVDCG</sequence>
<gene>
    <name evidence="2" type="ORF">KP509_04G100500</name>
</gene>
<feature type="region of interest" description="Disordered" evidence="1">
    <location>
        <begin position="156"/>
        <end position="179"/>
    </location>
</feature>
<evidence type="ECO:0000313" key="3">
    <source>
        <dbReference type="Proteomes" id="UP000825935"/>
    </source>
</evidence>
<dbReference type="GO" id="GO:0009409">
    <property type="term" value="P:response to cold"/>
    <property type="evidence" value="ECO:0007669"/>
    <property type="project" value="InterPro"/>
</dbReference>
<evidence type="ECO:0000256" key="1">
    <source>
        <dbReference type="SAM" id="MobiDB-lite"/>
    </source>
</evidence>
<evidence type="ECO:0000313" key="2">
    <source>
        <dbReference type="EMBL" id="KAH7440304.1"/>
    </source>
</evidence>
<dbReference type="OrthoDB" id="1923282at2759"/>
<dbReference type="EMBL" id="CM035409">
    <property type="protein sequence ID" value="KAH7440304.1"/>
    <property type="molecule type" value="Genomic_DNA"/>
</dbReference>
<comment type="caution">
    <text evidence="2">The sequence shown here is derived from an EMBL/GenBank/DDBJ whole genome shotgun (WGS) entry which is preliminary data.</text>
</comment>
<dbReference type="InterPro" id="IPR044678">
    <property type="entry name" value="COR27/28"/>
</dbReference>
<dbReference type="PANTHER" id="PTHR33676:SF3">
    <property type="entry name" value="COLD-REGULATED PROTEIN 27"/>
    <property type="match status" value="1"/>
</dbReference>
<reference evidence="2" key="1">
    <citation type="submission" date="2021-08" db="EMBL/GenBank/DDBJ databases">
        <title>WGS assembly of Ceratopteris richardii.</title>
        <authorList>
            <person name="Marchant D.B."/>
            <person name="Chen G."/>
            <person name="Jenkins J."/>
            <person name="Shu S."/>
            <person name="Leebens-Mack J."/>
            <person name="Grimwood J."/>
            <person name="Schmutz J."/>
            <person name="Soltis P."/>
            <person name="Soltis D."/>
            <person name="Chen Z.-H."/>
        </authorList>
    </citation>
    <scope>NUCLEOTIDE SEQUENCE</scope>
    <source>
        <strain evidence="2">Whitten #5841</strain>
        <tissue evidence="2">Leaf</tissue>
    </source>
</reference>
<dbReference type="Proteomes" id="UP000825935">
    <property type="component" value="Chromosome 4"/>
</dbReference>